<dbReference type="Gene3D" id="3.20.20.80">
    <property type="entry name" value="Glycosidases"/>
    <property type="match status" value="1"/>
</dbReference>
<gene>
    <name evidence="12" type="ORF">CY0110_22212</name>
</gene>
<dbReference type="RefSeq" id="WP_008274001.1">
    <property type="nucleotide sequence ID" value="NZ_AAXW01000004.1"/>
</dbReference>
<accession>A3IKY8</accession>
<dbReference type="OrthoDB" id="9809277at2"/>
<dbReference type="EMBL" id="AAXW01000004">
    <property type="protein sequence ID" value="EAZ92857.1"/>
    <property type="molecule type" value="Genomic_DNA"/>
</dbReference>
<keyword evidence="8 9" id="KW-0624">Polysaccharide degradation</keyword>
<dbReference type="SUPFAM" id="SSF51445">
    <property type="entry name" value="(Trans)glycosidases"/>
    <property type="match status" value="1"/>
</dbReference>
<keyword evidence="6 9" id="KW-0119">Carbohydrate metabolism</keyword>
<evidence type="ECO:0000259" key="11">
    <source>
        <dbReference type="PROSITE" id="PS51760"/>
    </source>
</evidence>
<keyword evidence="3" id="KW-0858">Xylan degradation</keyword>
<feature type="transmembrane region" description="Helical" evidence="10">
    <location>
        <begin position="12"/>
        <end position="29"/>
    </location>
</feature>
<evidence type="ECO:0000256" key="3">
    <source>
        <dbReference type="ARBA" id="ARBA00022651"/>
    </source>
</evidence>
<protein>
    <recommendedName>
        <fullName evidence="9">Beta-xylanase</fullName>
        <ecNumber evidence="9">3.2.1.8</ecNumber>
    </recommendedName>
</protein>
<dbReference type="Proteomes" id="UP000003781">
    <property type="component" value="Unassembled WGS sequence"/>
</dbReference>
<dbReference type="PROSITE" id="PS51760">
    <property type="entry name" value="GH10_2"/>
    <property type="match status" value="1"/>
</dbReference>
<keyword evidence="5 9" id="KW-0378">Hydrolase</keyword>
<evidence type="ECO:0000256" key="5">
    <source>
        <dbReference type="ARBA" id="ARBA00022801"/>
    </source>
</evidence>
<dbReference type="eggNOG" id="COG3693">
    <property type="taxonomic scope" value="Bacteria"/>
</dbReference>
<dbReference type="SMART" id="SM00633">
    <property type="entry name" value="Glyco_10"/>
    <property type="match status" value="1"/>
</dbReference>
<evidence type="ECO:0000256" key="9">
    <source>
        <dbReference type="RuleBase" id="RU361174"/>
    </source>
</evidence>
<dbReference type="Pfam" id="PF00331">
    <property type="entry name" value="Glyco_hydro_10"/>
    <property type="match status" value="1"/>
</dbReference>
<dbReference type="InterPro" id="IPR044846">
    <property type="entry name" value="GH10"/>
</dbReference>
<evidence type="ECO:0000256" key="4">
    <source>
        <dbReference type="ARBA" id="ARBA00022729"/>
    </source>
</evidence>
<comment type="caution">
    <text evidence="12">The sequence shown here is derived from an EMBL/GenBank/DDBJ whole genome shotgun (WGS) entry which is preliminary data.</text>
</comment>
<evidence type="ECO:0000256" key="8">
    <source>
        <dbReference type="ARBA" id="ARBA00023326"/>
    </source>
</evidence>
<keyword evidence="4" id="KW-0732">Signal</keyword>
<keyword evidence="10" id="KW-0812">Transmembrane</keyword>
<feature type="domain" description="GH10" evidence="11">
    <location>
        <begin position="49"/>
        <end position="360"/>
    </location>
</feature>
<proteinExistence type="inferred from homology"/>
<dbReference type="GO" id="GO:0031176">
    <property type="term" value="F:endo-1,4-beta-xylanase activity"/>
    <property type="evidence" value="ECO:0007669"/>
    <property type="project" value="UniProtKB-EC"/>
</dbReference>
<name>A3IKY8_9CHRO</name>
<evidence type="ECO:0000256" key="7">
    <source>
        <dbReference type="ARBA" id="ARBA00023295"/>
    </source>
</evidence>
<evidence type="ECO:0000256" key="6">
    <source>
        <dbReference type="ARBA" id="ARBA00023277"/>
    </source>
</evidence>
<comment type="similarity">
    <text evidence="2 9">Belongs to the glycosyl hydrolase 10 (cellulase F) family.</text>
</comment>
<keyword evidence="13" id="KW-1185">Reference proteome</keyword>
<evidence type="ECO:0000313" key="12">
    <source>
        <dbReference type="EMBL" id="EAZ92857.1"/>
    </source>
</evidence>
<sequence length="365" mass="42137">MVKIPKVTRRKAIYLGGTTLATTLLTGWLRHPKSLKAYAARKGLLYGSAAAYSKLSENQEFARRFIEECAILTPENDLKWHKIHPKPNDYDFSRGDWLAEFAKRHKLKMRGHTLVWHQSIPKWLKETANPQNAESILKEHIMTVAGHYQGLIHSWDVVNEAIEVRDGHPLGLRKSPWFQWLGKDYIDIAFRVAAEADPHALLFYNDYDLDYDIPHQNAKREAVLNLLRSLKEQGTPIHGLGIQAHLSGPETRFNAEKLKQFLADVASLDLKIMVTEMDVYDRGLPYDYEKRDRRIAEVYEMYLNTVLEEPNVIGVLTWGLSDRYTWLSKHRPRNDKAPVRPLPLDREFKPKLAWESIANSFASST</sequence>
<dbReference type="PRINTS" id="PR00134">
    <property type="entry name" value="GLHYDRLASE10"/>
</dbReference>
<dbReference type="AlphaFoldDB" id="A3IKY8"/>
<evidence type="ECO:0000256" key="10">
    <source>
        <dbReference type="SAM" id="Phobius"/>
    </source>
</evidence>
<comment type="catalytic activity">
    <reaction evidence="1 9">
        <text>Endohydrolysis of (1-&gt;4)-beta-D-xylosidic linkages in xylans.</text>
        <dbReference type="EC" id="3.2.1.8"/>
    </reaction>
</comment>
<keyword evidence="7 9" id="KW-0326">Glycosidase</keyword>
<dbReference type="EC" id="3.2.1.8" evidence="9"/>
<keyword evidence="10" id="KW-0472">Membrane</keyword>
<dbReference type="PANTHER" id="PTHR31490">
    <property type="entry name" value="GLYCOSYL HYDROLASE"/>
    <property type="match status" value="1"/>
</dbReference>
<keyword evidence="10" id="KW-1133">Transmembrane helix</keyword>
<reference evidence="12 13" key="1">
    <citation type="submission" date="2007-03" db="EMBL/GenBank/DDBJ databases">
        <authorList>
            <person name="Stal L."/>
            <person name="Ferriera S."/>
            <person name="Johnson J."/>
            <person name="Kravitz S."/>
            <person name="Beeson K."/>
            <person name="Sutton G."/>
            <person name="Rogers Y.-H."/>
            <person name="Friedman R."/>
            <person name="Frazier M."/>
            <person name="Venter J.C."/>
        </authorList>
    </citation>
    <scope>NUCLEOTIDE SEQUENCE [LARGE SCALE GENOMIC DNA]</scope>
    <source>
        <strain evidence="12 13">CCY0110</strain>
    </source>
</reference>
<dbReference type="InterPro" id="IPR017853">
    <property type="entry name" value="GH"/>
</dbReference>
<dbReference type="GO" id="GO:0045493">
    <property type="term" value="P:xylan catabolic process"/>
    <property type="evidence" value="ECO:0007669"/>
    <property type="project" value="UniProtKB-KW"/>
</dbReference>
<evidence type="ECO:0000256" key="2">
    <source>
        <dbReference type="ARBA" id="ARBA00007495"/>
    </source>
</evidence>
<organism evidence="12 13">
    <name type="scientific">Crocosphaera chwakensis CCY0110</name>
    <dbReference type="NCBI Taxonomy" id="391612"/>
    <lineage>
        <taxon>Bacteria</taxon>
        <taxon>Bacillati</taxon>
        <taxon>Cyanobacteriota</taxon>
        <taxon>Cyanophyceae</taxon>
        <taxon>Oscillatoriophycideae</taxon>
        <taxon>Chroococcales</taxon>
        <taxon>Aphanothecaceae</taxon>
        <taxon>Crocosphaera</taxon>
        <taxon>Crocosphaera chwakensis</taxon>
    </lineage>
</organism>
<dbReference type="InterPro" id="IPR001000">
    <property type="entry name" value="GH10_dom"/>
</dbReference>
<evidence type="ECO:0000256" key="1">
    <source>
        <dbReference type="ARBA" id="ARBA00000681"/>
    </source>
</evidence>
<evidence type="ECO:0000313" key="13">
    <source>
        <dbReference type="Proteomes" id="UP000003781"/>
    </source>
</evidence>
<dbReference type="PANTHER" id="PTHR31490:SF88">
    <property type="entry name" value="BETA-XYLANASE"/>
    <property type="match status" value="1"/>
</dbReference>